<dbReference type="PANTHER" id="PTHR34849">
    <property type="entry name" value="SSL5025 PROTEIN"/>
    <property type="match status" value="1"/>
</dbReference>
<dbReference type="RefSeq" id="WP_246196638.1">
    <property type="nucleotide sequence ID" value="NZ_CP042997.1"/>
</dbReference>
<dbReference type="Gene3D" id="1.10.10.10">
    <property type="entry name" value="Winged helix-like DNA-binding domain superfamily/Winged helix DNA-binding domain"/>
    <property type="match status" value="1"/>
</dbReference>
<name>A0A5B9W5Q8_9BACT</name>
<evidence type="ECO:0008006" key="3">
    <source>
        <dbReference type="Google" id="ProtNLM"/>
    </source>
</evidence>
<reference evidence="1 2" key="1">
    <citation type="submission" date="2019-08" db="EMBL/GenBank/DDBJ databases">
        <title>Deep-cultivation of Planctomycetes and their phenomic and genomic characterization uncovers novel biology.</title>
        <authorList>
            <person name="Wiegand S."/>
            <person name="Jogler M."/>
            <person name="Boedeker C."/>
            <person name="Pinto D."/>
            <person name="Vollmers J."/>
            <person name="Rivas-Marin E."/>
            <person name="Kohn T."/>
            <person name="Peeters S.H."/>
            <person name="Heuer A."/>
            <person name="Rast P."/>
            <person name="Oberbeckmann S."/>
            <person name="Bunk B."/>
            <person name="Jeske O."/>
            <person name="Meyerdierks A."/>
            <person name="Storesund J.E."/>
            <person name="Kallscheuer N."/>
            <person name="Luecker S."/>
            <person name="Lage O.M."/>
            <person name="Pohl T."/>
            <person name="Merkel B.J."/>
            <person name="Hornburger P."/>
            <person name="Mueller R.-W."/>
            <person name="Bruemmer F."/>
            <person name="Labrenz M."/>
            <person name="Spormann A.M."/>
            <person name="Op den Camp H."/>
            <person name="Overmann J."/>
            <person name="Amann R."/>
            <person name="Jetten M.S.M."/>
            <person name="Mascher T."/>
            <person name="Medema M.H."/>
            <person name="Devos D.P."/>
            <person name="Kaster A.-K."/>
            <person name="Ovreas L."/>
            <person name="Rohde M."/>
            <person name="Galperin M.Y."/>
            <person name="Jogler C."/>
        </authorList>
    </citation>
    <scope>NUCLEOTIDE SEQUENCE [LARGE SCALE GENOMIC DNA]</scope>
    <source>
        <strain evidence="1 2">OJF2</strain>
    </source>
</reference>
<gene>
    <name evidence="1" type="ORF">OJF2_40860</name>
</gene>
<dbReference type="EMBL" id="CP042997">
    <property type="protein sequence ID" value="QEH35534.1"/>
    <property type="molecule type" value="Genomic_DNA"/>
</dbReference>
<dbReference type="Proteomes" id="UP000324233">
    <property type="component" value="Chromosome"/>
</dbReference>
<evidence type="ECO:0000313" key="2">
    <source>
        <dbReference type="Proteomes" id="UP000324233"/>
    </source>
</evidence>
<dbReference type="InterPro" id="IPR009057">
    <property type="entry name" value="Homeodomain-like_sf"/>
</dbReference>
<evidence type="ECO:0000313" key="1">
    <source>
        <dbReference type="EMBL" id="QEH35534.1"/>
    </source>
</evidence>
<protein>
    <recommendedName>
        <fullName evidence="3">DUF433 domain-containing protein</fullName>
    </recommendedName>
</protein>
<dbReference type="PANTHER" id="PTHR34849:SF4">
    <property type="entry name" value="SLR1209 PROTEIN"/>
    <property type="match status" value="1"/>
</dbReference>
<accession>A0A5B9W5Q8</accession>
<keyword evidence="2" id="KW-1185">Reference proteome</keyword>
<dbReference type="InterPro" id="IPR036388">
    <property type="entry name" value="WH-like_DNA-bd_sf"/>
</dbReference>
<organism evidence="1 2">
    <name type="scientific">Aquisphaera giovannonii</name>
    <dbReference type="NCBI Taxonomy" id="406548"/>
    <lineage>
        <taxon>Bacteria</taxon>
        <taxon>Pseudomonadati</taxon>
        <taxon>Planctomycetota</taxon>
        <taxon>Planctomycetia</taxon>
        <taxon>Isosphaerales</taxon>
        <taxon>Isosphaeraceae</taxon>
        <taxon>Aquisphaera</taxon>
    </lineage>
</organism>
<proteinExistence type="predicted"/>
<dbReference type="AlphaFoldDB" id="A0A5B9W5Q8"/>
<dbReference type="KEGG" id="agv:OJF2_40860"/>
<dbReference type="SUPFAM" id="SSF46689">
    <property type="entry name" value="Homeodomain-like"/>
    <property type="match status" value="1"/>
</dbReference>
<dbReference type="InterPro" id="IPR007367">
    <property type="entry name" value="DUF433"/>
</dbReference>
<sequence length="89" mass="9555">MAVGVEERIARLGMVGIEVTPGVCGGDPRIAGTRIPVWSLEQGRRLGASEAELLRDDPMLRAAGLVNAWTHVPAHSAEIEAQIRENEEA</sequence>
<dbReference type="Pfam" id="PF04255">
    <property type="entry name" value="DUF433"/>
    <property type="match status" value="1"/>
</dbReference>